<dbReference type="Pfam" id="PF00440">
    <property type="entry name" value="TetR_N"/>
    <property type="match status" value="1"/>
</dbReference>
<dbReference type="Proteomes" id="UP000653411">
    <property type="component" value="Unassembled WGS sequence"/>
</dbReference>
<dbReference type="InterPro" id="IPR041347">
    <property type="entry name" value="MftR_C"/>
</dbReference>
<dbReference type="InterPro" id="IPR009057">
    <property type="entry name" value="Homeodomain-like_sf"/>
</dbReference>
<keyword evidence="3" id="KW-0804">Transcription</keyword>
<evidence type="ECO:0000256" key="1">
    <source>
        <dbReference type="ARBA" id="ARBA00023015"/>
    </source>
</evidence>
<keyword evidence="7" id="KW-1185">Reference proteome</keyword>
<evidence type="ECO:0000256" key="3">
    <source>
        <dbReference type="ARBA" id="ARBA00023163"/>
    </source>
</evidence>
<feature type="DNA-binding region" description="H-T-H motif" evidence="4">
    <location>
        <begin position="39"/>
        <end position="58"/>
    </location>
</feature>
<accession>A0A917X9M6</accession>
<dbReference type="InterPro" id="IPR050109">
    <property type="entry name" value="HTH-type_TetR-like_transc_reg"/>
</dbReference>
<comment type="caution">
    <text evidence="6">The sequence shown here is derived from an EMBL/GenBank/DDBJ whole genome shotgun (WGS) entry which is preliminary data.</text>
</comment>
<dbReference type="PANTHER" id="PTHR30055">
    <property type="entry name" value="HTH-TYPE TRANSCRIPTIONAL REGULATOR RUTR"/>
    <property type="match status" value="1"/>
</dbReference>
<proteinExistence type="predicted"/>
<reference evidence="6" key="1">
    <citation type="journal article" date="2014" name="Int. J. Syst. Evol. Microbiol.">
        <title>Complete genome sequence of Corynebacterium casei LMG S-19264T (=DSM 44701T), isolated from a smear-ripened cheese.</title>
        <authorList>
            <consortium name="US DOE Joint Genome Institute (JGI-PGF)"/>
            <person name="Walter F."/>
            <person name="Albersmeier A."/>
            <person name="Kalinowski J."/>
            <person name="Ruckert C."/>
        </authorList>
    </citation>
    <scope>NUCLEOTIDE SEQUENCE</scope>
    <source>
        <strain evidence="6">CGMCC 4.7110</strain>
    </source>
</reference>
<dbReference type="PRINTS" id="PR00455">
    <property type="entry name" value="HTHTETR"/>
</dbReference>
<feature type="domain" description="HTH tetR-type" evidence="5">
    <location>
        <begin position="16"/>
        <end position="76"/>
    </location>
</feature>
<dbReference type="RefSeq" id="WP_189262085.1">
    <property type="nucleotide sequence ID" value="NZ_BMML01000003.1"/>
</dbReference>
<dbReference type="PANTHER" id="PTHR30055:SF238">
    <property type="entry name" value="MYCOFACTOCIN BIOSYNTHESIS TRANSCRIPTIONAL REGULATOR MFTR-RELATED"/>
    <property type="match status" value="1"/>
</dbReference>
<evidence type="ECO:0000256" key="4">
    <source>
        <dbReference type="PROSITE-ProRule" id="PRU00335"/>
    </source>
</evidence>
<evidence type="ECO:0000256" key="2">
    <source>
        <dbReference type="ARBA" id="ARBA00023125"/>
    </source>
</evidence>
<dbReference type="PROSITE" id="PS50977">
    <property type="entry name" value="HTH_TETR_2"/>
    <property type="match status" value="1"/>
</dbReference>
<evidence type="ECO:0000259" key="5">
    <source>
        <dbReference type="PROSITE" id="PS50977"/>
    </source>
</evidence>
<reference evidence="6" key="2">
    <citation type="submission" date="2020-09" db="EMBL/GenBank/DDBJ databases">
        <authorList>
            <person name="Sun Q."/>
            <person name="Zhou Y."/>
        </authorList>
    </citation>
    <scope>NUCLEOTIDE SEQUENCE</scope>
    <source>
        <strain evidence="6">CGMCC 4.7110</strain>
    </source>
</reference>
<dbReference type="SUPFAM" id="SSF46689">
    <property type="entry name" value="Homeodomain-like"/>
    <property type="match status" value="1"/>
</dbReference>
<protein>
    <submittedName>
        <fullName evidence="6">TetR family transcriptional regulator</fullName>
    </submittedName>
</protein>
<dbReference type="Gene3D" id="1.10.357.10">
    <property type="entry name" value="Tetracycline Repressor, domain 2"/>
    <property type="match status" value="1"/>
</dbReference>
<dbReference type="GO" id="GO:0003700">
    <property type="term" value="F:DNA-binding transcription factor activity"/>
    <property type="evidence" value="ECO:0007669"/>
    <property type="project" value="TreeGrafter"/>
</dbReference>
<evidence type="ECO:0000313" key="6">
    <source>
        <dbReference type="EMBL" id="GGM97782.1"/>
    </source>
</evidence>
<keyword evidence="2 4" id="KW-0238">DNA-binding</keyword>
<sequence length="211" mass="22871">MTEVSGVTSTRDIARAAVRARLAQVAIELFRREGFDQVTAGEIAQAAGVSRSTFLRYFRNKEEAVLSAFDSNCEAAADALRARPVDEDDWTALRHAVDALTRPYFDNLAESLSLARLIDESTALRAARLEMLSSWHRVLAGILAERSGRPGDMSIGFLVSAAAAMECLNIAVEQWTVADGAVDLSDIVDDAFAALAPGRGSGRRQEFRHDG</sequence>
<organism evidence="6 7">
    <name type="scientific">Streptomyces fuscichromogenes</name>
    <dbReference type="NCBI Taxonomy" id="1324013"/>
    <lineage>
        <taxon>Bacteria</taxon>
        <taxon>Bacillati</taxon>
        <taxon>Actinomycetota</taxon>
        <taxon>Actinomycetes</taxon>
        <taxon>Kitasatosporales</taxon>
        <taxon>Streptomycetaceae</taxon>
        <taxon>Streptomyces</taxon>
    </lineage>
</organism>
<evidence type="ECO:0000313" key="7">
    <source>
        <dbReference type="Proteomes" id="UP000653411"/>
    </source>
</evidence>
<gene>
    <name evidence="6" type="ORF">GCM10011578_018350</name>
</gene>
<dbReference type="AlphaFoldDB" id="A0A917X9M6"/>
<dbReference type="Pfam" id="PF17754">
    <property type="entry name" value="TetR_C_14"/>
    <property type="match status" value="1"/>
</dbReference>
<dbReference type="EMBL" id="BMML01000003">
    <property type="protein sequence ID" value="GGM97782.1"/>
    <property type="molecule type" value="Genomic_DNA"/>
</dbReference>
<dbReference type="Gene3D" id="1.10.10.60">
    <property type="entry name" value="Homeodomain-like"/>
    <property type="match status" value="1"/>
</dbReference>
<name>A0A917X9M6_9ACTN</name>
<dbReference type="InterPro" id="IPR001647">
    <property type="entry name" value="HTH_TetR"/>
</dbReference>
<dbReference type="GO" id="GO:0000976">
    <property type="term" value="F:transcription cis-regulatory region binding"/>
    <property type="evidence" value="ECO:0007669"/>
    <property type="project" value="TreeGrafter"/>
</dbReference>
<keyword evidence="1" id="KW-0805">Transcription regulation</keyword>